<dbReference type="Proteomes" id="UP000197019">
    <property type="component" value="Chromosome"/>
</dbReference>
<reference evidence="7 9" key="2">
    <citation type="submission" date="2017-11" db="EMBL/GenBank/DDBJ databases">
        <title>Draft Genome Sequence of Methylobacter psychrotolerans Sph1T, an Obligate Methanotroph from Low-Temperature Environments.</title>
        <authorList>
            <person name="Oshkin I.Y."/>
            <person name="Miroshnikov K."/>
            <person name="Belova S.E."/>
            <person name="Korzhenkov A."/>
            <person name="Toshchakov S.V."/>
            <person name="Dedysh S.N."/>
        </authorList>
    </citation>
    <scope>NUCLEOTIDE SEQUENCE [LARGE SCALE GENOMIC DNA]</scope>
    <source>
        <strain evidence="7 9">Sph1</strain>
    </source>
</reference>
<name>A0A1Z4BXT0_9GAMM</name>
<dbReference type="InterPro" id="IPR036388">
    <property type="entry name" value="WH-like_DNA-bd_sf"/>
</dbReference>
<dbReference type="Pfam" id="PF03466">
    <property type="entry name" value="LysR_substrate"/>
    <property type="match status" value="1"/>
</dbReference>
<dbReference type="OrthoDB" id="9110639at2"/>
<sequence>MDRLHLMAVLVAVAEEESFAGGARRLAMSPPAVTRAVAMLEERLGVKLLNRTTRYVRVTEAGQRYVEDARRIIAEADAADEAAMGINGTPCGHLAITAPVLFGKLYVLPVIVEFLQSYPGICVSAVFLDRVVNLLEEGLDIGVRIGVLPDSSMKALRVGSVRRVVCASPAYLAHHGCPKTPLELPAHTLISVGTAVEWKFGQDPEVLTVKTAPRLTVTTNDAAIAAAIQGFGITRLLSYQCAPYLAANELATLLSGYEPAAMPIHILHRESRHANAKVRAFIDLLAVRLRTTPALQ</sequence>
<dbReference type="InterPro" id="IPR000847">
    <property type="entry name" value="LysR_HTH_N"/>
</dbReference>
<dbReference type="PROSITE" id="PS50931">
    <property type="entry name" value="HTH_LYSR"/>
    <property type="match status" value="1"/>
</dbReference>
<accession>A0A1Z4BXT0</accession>
<feature type="domain" description="HTH lysR-type" evidence="5">
    <location>
        <begin position="1"/>
        <end position="59"/>
    </location>
</feature>
<keyword evidence="8" id="KW-1185">Reference proteome</keyword>
<comment type="similarity">
    <text evidence="1">Belongs to the LysR transcriptional regulatory family.</text>
</comment>
<organism evidence="6 8">
    <name type="scientific">Methylovulum psychrotolerans</name>
    <dbReference type="NCBI Taxonomy" id="1704499"/>
    <lineage>
        <taxon>Bacteria</taxon>
        <taxon>Pseudomonadati</taxon>
        <taxon>Pseudomonadota</taxon>
        <taxon>Gammaproteobacteria</taxon>
        <taxon>Methylococcales</taxon>
        <taxon>Methylococcaceae</taxon>
        <taxon>Methylovulum</taxon>
    </lineage>
</organism>
<dbReference type="InterPro" id="IPR036390">
    <property type="entry name" value="WH_DNA-bd_sf"/>
</dbReference>
<dbReference type="GO" id="GO:0043565">
    <property type="term" value="F:sequence-specific DNA binding"/>
    <property type="evidence" value="ECO:0007669"/>
    <property type="project" value="TreeGrafter"/>
</dbReference>
<evidence type="ECO:0000313" key="9">
    <source>
        <dbReference type="Proteomes" id="UP000237423"/>
    </source>
</evidence>
<dbReference type="Proteomes" id="UP000237423">
    <property type="component" value="Unassembled WGS sequence"/>
</dbReference>
<evidence type="ECO:0000313" key="7">
    <source>
        <dbReference type="EMBL" id="POZ50180.1"/>
    </source>
</evidence>
<dbReference type="EMBL" id="CP022129">
    <property type="protein sequence ID" value="ASF46059.1"/>
    <property type="molecule type" value="Genomic_DNA"/>
</dbReference>
<evidence type="ECO:0000313" key="6">
    <source>
        <dbReference type="EMBL" id="ASF46059.1"/>
    </source>
</evidence>
<keyword evidence="2" id="KW-0805">Transcription regulation</keyword>
<dbReference type="PANTHER" id="PTHR30537">
    <property type="entry name" value="HTH-TYPE TRANSCRIPTIONAL REGULATOR"/>
    <property type="match status" value="1"/>
</dbReference>
<dbReference type="Pfam" id="PF00126">
    <property type="entry name" value="HTH_1"/>
    <property type="match status" value="1"/>
</dbReference>
<dbReference type="InterPro" id="IPR005119">
    <property type="entry name" value="LysR_subst-bd"/>
</dbReference>
<dbReference type="Gene3D" id="1.10.10.10">
    <property type="entry name" value="Winged helix-like DNA-binding domain superfamily/Winged helix DNA-binding domain"/>
    <property type="match status" value="1"/>
</dbReference>
<reference evidence="6 8" key="1">
    <citation type="submission" date="2017-06" db="EMBL/GenBank/DDBJ databases">
        <title>Genome Sequencing of the methanotroph Methylovulum psychrotolerants str. HV10-M2 isolated from a high-altitude environment.</title>
        <authorList>
            <person name="Mateos-Rivera A."/>
        </authorList>
    </citation>
    <scope>NUCLEOTIDE SEQUENCE [LARGE SCALE GENOMIC DNA]</scope>
    <source>
        <strain evidence="6 8">HV10_M2</strain>
    </source>
</reference>
<protein>
    <submittedName>
        <fullName evidence="6">LysR family transcriptional regulator</fullName>
    </submittedName>
</protein>
<dbReference type="Gene3D" id="3.40.190.290">
    <property type="match status" value="1"/>
</dbReference>
<dbReference type="KEGG" id="mpsy:CEK71_08180"/>
<evidence type="ECO:0000256" key="2">
    <source>
        <dbReference type="ARBA" id="ARBA00023015"/>
    </source>
</evidence>
<evidence type="ECO:0000259" key="5">
    <source>
        <dbReference type="PROSITE" id="PS50931"/>
    </source>
</evidence>
<dbReference type="EMBL" id="PGFZ01000014">
    <property type="protein sequence ID" value="POZ50180.1"/>
    <property type="molecule type" value="Genomic_DNA"/>
</dbReference>
<dbReference type="GO" id="GO:0003700">
    <property type="term" value="F:DNA-binding transcription factor activity"/>
    <property type="evidence" value="ECO:0007669"/>
    <property type="project" value="InterPro"/>
</dbReference>
<keyword evidence="3" id="KW-0238">DNA-binding</keyword>
<dbReference type="AlphaFoldDB" id="A0A1Z4BXT0"/>
<dbReference type="InterPro" id="IPR058163">
    <property type="entry name" value="LysR-type_TF_proteobact-type"/>
</dbReference>
<keyword evidence="4" id="KW-0804">Transcription</keyword>
<dbReference type="FunFam" id="1.10.10.10:FF:000001">
    <property type="entry name" value="LysR family transcriptional regulator"/>
    <property type="match status" value="1"/>
</dbReference>
<dbReference type="SUPFAM" id="SSF53850">
    <property type="entry name" value="Periplasmic binding protein-like II"/>
    <property type="match status" value="1"/>
</dbReference>
<dbReference type="PANTHER" id="PTHR30537:SF5">
    <property type="entry name" value="HTH-TYPE TRANSCRIPTIONAL ACTIVATOR TTDR-RELATED"/>
    <property type="match status" value="1"/>
</dbReference>
<evidence type="ECO:0000256" key="3">
    <source>
        <dbReference type="ARBA" id="ARBA00023125"/>
    </source>
</evidence>
<dbReference type="GO" id="GO:0006351">
    <property type="term" value="P:DNA-templated transcription"/>
    <property type="evidence" value="ECO:0007669"/>
    <property type="project" value="TreeGrafter"/>
</dbReference>
<proteinExistence type="inferred from homology"/>
<evidence type="ECO:0000313" key="8">
    <source>
        <dbReference type="Proteomes" id="UP000197019"/>
    </source>
</evidence>
<dbReference type="CDD" id="cd08471">
    <property type="entry name" value="PBP2_CrgA_like_2"/>
    <property type="match status" value="1"/>
</dbReference>
<dbReference type="SUPFAM" id="SSF46785">
    <property type="entry name" value="Winged helix' DNA-binding domain"/>
    <property type="match status" value="1"/>
</dbReference>
<dbReference type="RefSeq" id="WP_088618933.1">
    <property type="nucleotide sequence ID" value="NZ_CP022129.1"/>
</dbReference>
<gene>
    <name evidence="7" type="ORF">AADEFJLK_04077</name>
    <name evidence="6" type="ORF">CEK71_08180</name>
</gene>
<evidence type="ECO:0000256" key="4">
    <source>
        <dbReference type="ARBA" id="ARBA00023163"/>
    </source>
</evidence>
<evidence type="ECO:0000256" key="1">
    <source>
        <dbReference type="ARBA" id="ARBA00009437"/>
    </source>
</evidence>